<gene>
    <name evidence="1" type="ORF">LQ50_07720</name>
</gene>
<evidence type="ECO:0000313" key="2">
    <source>
        <dbReference type="Proteomes" id="UP000030832"/>
    </source>
</evidence>
<dbReference type="Proteomes" id="UP000030832">
    <property type="component" value="Unassembled WGS sequence"/>
</dbReference>
<comment type="caution">
    <text evidence="1">The sequence shown here is derived from an EMBL/GenBank/DDBJ whole genome shotgun (WGS) entry which is preliminary data.</text>
</comment>
<evidence type="ECO:0008006" key="3">
    <source>
        <dbReference type="Google" id="ProtNLM"/>
    </source>
</evidence>
<reference evidence="1 2" key="1">
    <citation type="submission" date="2014-09" db="EMBL/GenBank/DDBJ databases">
        <title>Genome sequencing and annotation of Bacillus Okhensis strain Kh10-101T.</title>
        <authorList>
            <person name="Prakash J.S."/>
        </authorList>
    </citation>
    <scope>NUCLEOTIDE SEQUENCE [LARGE SCALE GENOMIC DNA]</scope>
    <source>
        <strain evidence="2">Kh10-101T</strain>
    </source>
</reference>
<evidence type="ECO:0000313" key="1">
    <source>
        <dbReference type="EMBL" id="KHF40680.1"/>
    </source>
</evidence>
<dbReference type="AlphaFoldDB" id="A0A0B0IH95"/>
<name>A0A0B0IH95_9BACI</name>
<proteinExistence type="predicted"/>
<dbReference type="OrthoDB" id="2455488at2"/>
<keyword evidence="2" id="KW-1185">Reference proteome</keyword>
<accession>A0A0B0IH95</accession>
<sequence length="64" mass="7672">MDQQEVLSILNQLRNQEVQSYRVTKEDFHIFRTNLLKQEDAINFRGNAQHGGETIYTYEPEWTK</sequence>
<dbReference type="EMBL" id="JRJU01000007">
    <property type="protein sequence ID" value="KHF40680.1"/>
    <property type="molecule type" value="Genomic_DNA"/>
</dbReference>
<protein>
    <recommendedName>
        <fullName evidence="3">Abortive phage infection protein</fullName>
    </recommendedName>
</protein>
<organism evidence="1 2">
    <name type="scientific">Halalkalibacter okhensis</name>
    <dbReference type="NCBI Taxonomy" id="333138"/>
    <lineage>
        <taxon>Bacteria</taxon>
        <taxon>Bacillati</taxon>
        <taxon>Bacillota</taxon>
        <taxon>Bacilli</taxon>
        <taxon>Bacillales</taxon>
        <taxon>Bacillaceae</taxon>
        <taxon>Halalkalibacter</taxon>
    </lineage>
</organism>
<dbReference type="RefSeq" id="WP_034627634.1">
    <property type="nucleotide sequence ID" value="NZ_JRJU01000007.1"/>
</dbReference>